<dbReference type="EMBL" id="JBEDUW010000002">
    <property type="protein sequence ID" value="KAK9943153.1"/>
    <property type="molecule type" value="Genomic_DNA"/>
</dbReference>
<dbReference type="Proteomes" id="UP001457282">
    <property type="component" value="Unassembled WGS sequence"/>
</dbReference>
<gene>
    <name evidence="2" type="ORF">M0R45_008771</name>
</gene>
<keyword evidence="1" id="KW-0812">Transmembrane</keyword>
<evidence type="ECO:0000313" key="2">
    <source>
        <dbReference type="EMBL" id="KAK9943153.1"/>
    </source>
</evidence>
<feature type="transmembrane region" description="Helical" evidence="1">
    <location>
        <begin position="76"/>
        <end position="96"/>
    </location>
</feature>
<reference evidence="2 3" key="1">
    <citation type="journal article" date="2023" name="G3 (Bethesda)">
        <title>A chromosome-length genome assembly and annotation of blackberry (Rubus argutus, cv. 'Hillquist').</title>
        <authorList>
            <person name="Bruna T."/>
            <person name="Aryal R."/>
            <person name="Dudchenko O."/>
            <person name="Sargent D.J."/>
            <person name="Mead D."/>
            <person name="Buti M."/>
            <person name="Cavallini A."/>
            <person name="Hytonen T."/>
            <person name="Andres J."/>
            <person name="Pham M."/>
            <person name="Weisz D."/>
            <person name="Mascagni F."/>
            <person name="Usai G."/>
            <person name="Natali L."/>
            <person name="Bassil N."/>
            <person name="Fernandez G.E."/>
            <person name="Lomsadze A."/>
            <person name="Armour M."/>
            <person name="Olukolu B."/>
            <person name="Poorten T."/>
            <person name="Britton C."/>
            <person name="Davik J."/>
            <person name="Ashrafi H."/>
            <person name="Aiden E.L."/>
            <person name="Borodovsky M."/>
            <person name="Worthington M."/>
        </authorList>
    </citation>
    <scope>NUCLEOTIDE SEQUENCE [LARGE SCALE GENOMIC DNA]</scope>
    <source>
        <strain evidence="2">PI 553951</strain>
    </source>
</reference>
<keyword evidence="1" id="KW-1133">Transmembrane helix</keyword>
<organism evidence="2 3">
    <name type="scientific">Rubus argutus</name>
    <name type="common">Southern blackberry</name>
    <dbReference type="NCBI Taxonomy" id="59490"/>
    <lineage>
        <taxon>Eukaryota</taxon>
        <taxon>Viridiplantae</taxon>
        <taxon>Streptophyta</taxon>
        <taxon>Embryophyta</taxon>
        <taxon>Tracheophyta</taxon>
        <taxon>Spermatophyta</taxon>
        <taxon>Magnoliopsida</taxon>
        <taxon>eudicotyledons</taxon>
        <taxon>Gunneridae</taxon>
        <taxon>Pentapetalae</taxon>
        <taxon>rosids</taxon>
        <taxon>fabids</taxon>
        <taxon>Rosales</taxon>
        <taxon>Rosaceae</taxon>
        <taxon>Rosoideae</taxon>
        <taxon>Rosoideae incertae sedis</taxon>
        <taxon>Rubus</taxon>
    </lineage>
</organism>
<evidence type="ECO:0000256" key="1">
    <source>
        <dbReference type="SAM" id="Phobius"/>
    </source>
</evidence>
<dbReference type="AlphaFoldDB" id="A0AAW1Y5H5"/>
<evidence type="ECO:0000313" key="3">
    <source>
        <dbReference type="Proteomes" id="UP001457282"/>
    </source>
</evidence>
<name>A0AAW1Y5H5_RUBAR</name>
<feature type="transmembrane region" description="Helical" evidence="1">
    <location>
        <begin position="42"/>
        <end position="64"/>
    </location>
</feature>
<protein>
    <submittedName>
        <fullName evidence="2">Uncharacterized protein</fullName>
    </submittedName>
</protein>
<accession>A0AAW1Y5H5</accession>
<sequence length="139" mass="14819">MWAGLVDGGRDVVMQRFNRVEVRWRQQAASLQLDGGRAWARLFFLLSNLSSTHLFFLFCAAPMMRGTSLCGSPSSGLGGGLAGPTLSFFLSGLFLLSSSRPGLIHGEQQLVVAAAWMGSTTVRCRIDGGVSMGSDFTAA</sequence>
<keyword evidence="1" id="KW-0472">Membrane</keyword>
<keyword evidence="3" id="KW-1185">Reference proteome</keyword>
<proteinExistence type="predicted"/>
<comment type="caution">
    <text evidence="2">The sequence shown here is derived from an EMBL/GenBank/DDBJ whole genome shotgun (WGS) entry which is preliminary data.</text>
</comment>